<feature type="region of interest" description="Disordered" evidence="1">
    <location>
        <begin position="317"/>
        <end position="341"/>
    </location>
</feature>
<dbReference type="InterPro" id="IPR013922">
    <property type="entry name" value="Cyclin_PHO80-like"/>
</dbReference>
<dbReference type="AlphaFoldDB" id="A0A9P7V207"/>
<keyword evidence="3" id="KW-1185">Reference proteome</keyword>
<evidence type="ECO:0008006" key="4">
    <source>
        <dbReference type="Google" id="ProtNLM"/>
    </source>
</evidence>
<organism evidence="2 3">
    <name type="scientific">Marasmius oreades</name>
    <name type="common">fairy-ring Marasmius</name>
    <dbReference type="NCBI Taxonomy" id="181124"/>
    <lineage>
        <taxon>Eukaryota</taxon>
        <taxon>Fungi</taxon>
        <taxon>Dikarya</taxon>
        <taxon>Basidiomycota</taxon>
        <taxon>Agaricomycotina</taxon>
        <taxon>Agaricomycetes</taxon>
        <taxon>Agaricomycetidae</taxon>
        <taxon>Agaricales</taxon>
        <taxon>Marasmiineae</taxon>
        <taxon>Marasmiaceae</taxon>
        <taxon>Marasmius</taxon>
    </lineage>
</organism>
<dbReference type="Proteomes" id="UP001049176">
    <property type="component" value="Chromosome 1"/>
</dbReference>
<dbReference type="KEGG" id="more:E1B28_000685"/>
<dbReference type="PANTHER" id="PTHR15615:SF27">
    <property type="entry name" value="PHO85 CYCLIN CLG1"/>
    <property type="match status" value="1"/>
</dbReference>
<feature type="region of interest" description="Disordered" evidence="1">
    <location>
        <begin position="561"/>
        <end position="585"/>
    </location>
</feature>
<feature type="compositionally biased region" description="Polar residues" evidence="1">
    <location>
        <begin position="574"/>
        <end position="585"/>
    </location>
</feature>
<sequence>MYPSIHSLAHRAPPATRTRVRWQPYNSLPTTSASSFTSRSPSSTYLNTPTSSVSSSPSPIPSRTCDSERAKIPQQRDPAQSREKNKYALSLVDQAVKSLHEIWHPQDIPVVFLTSSRATVPGTTTDSSPPCNSAFNSVASHSSSSSTQLRNKQLPSPNSPTTHPSPPNSSPTPSTTQCNDSLEALLNPRNMVPMKGFVHEVLRRSRTSGTVLQTALCYLEAIRGKVPELIRQEKAGEGLKGELELDSRITPATEAELELEALSSTNSSCSSGLPTLIVNDAGDVMDTVKVSYSDDVDSIDTSSTSATAYGIGEAVAQSSVEDDTSKKPKATSPSLTPLPPLPSPLLCPRRAFLAALILASKFTQDKCYSNRAWAKLSGLPPREIGRCERALGDALDWRLWVGKSPAPSSPATSASTTTTSPSSTPPVTGTGNSRPVSRCHSESNLRSSASERSAFLVTDKVSSHQRTLGPVSARPLATRSGSGLRRASTLPVEIFASSPTSSFSGQGSYHSRLRSNNVVAQWISGQSHADRSDQEMYSPEVESTKSEFETHVSVFTSTHVTCPSSSPCPPTPGLSYSPSTTESSLESGDRTIQMSAFTSFEEVATSGSFGSVGSLNTHLGVGCGTTGVTPWIGSSSPVSIGNHNSDCTYVPQTKLDQPPVYFSGYSNWSGREISLVDTTVGMIV</sequence>
<reference evidence="2" key="1">
    <citation type="journal article" date="2021" name="Genome Biol. Evol.">
        <title>The assembled and annotated genome of the fairy-ring fungus Marasmius oreades.</title>
        <authorList>
            <person name="Hiltunen M."/>
            <person name="Ament-Velasquez S.L."/>
            <person name="Johannesson H."/>
        </authorList>
    </citation>
    <scope>NUCLEOTIDE SEQUENCE</scope>
    <source>
        <strain evidence="2">03SP1</strain>
    </source>
</reference>
<dbReference type="GO" id="GO:0005634">
    <property type="term" value="C:nucleus"/>
    <property type="evidence" value="ECO:0007669"/>
    <property type="project" value="TreeGrafter"/>
</dbReference>
<feature type="region of interest" description="Disordered" evidence="1">
    <location>
        <begin position="405"/>
        <end position="484"/>
    </location>
</feature>
<dbReference type="OrthoDB" id="286814at2759"/>
<proteinExistence type="predicted"/>
<feature type="region of interest" description="Disordered" evidence="1">
    <location>
        <begin position="1"/>
        <end position="85"/>
    </location>
</feature>
<feature type="region of interest" description="Disordered" evidence="1">
    <location>
        <begin position="120"/>
        <end position="180"/>
    </location>
</feature>
<feature type="compositionally biased region" description="Polar residues" evidence="1">
    <location>
        <begin position="120"/>
        <end position="131"/>
    </location>
</feature>
<evidence type="ECO:0000313" key="2">
    <source>
        <dbReference type="EMBL" id="KAG7098777.1"/>
    </source>
</evidence>
<evidence type="ECO:0000256" key="1">
    <source>
        <dbReference type="SAM" id="MobiDB-lite"/>
    </source>
</evidence>
<gene>
    <name evidence="2" type="ORF">E1B28_000685</name>
</gene>
<dbReference type="Gene3D" id="1.10.472.10">
    <property type="entry name" value="Cyclin-like"/>
    <property type="match status" value="1"/>
</dbReference>
<protein>
    <recommendedName>
        <fullName evidence="4">G1/S-specific cyclin pas1</fullName>
    </recommendedName>
</protein>
<name>A0A9P7V207_9AGAR</name>
<dbReference type="CDD" id="cd20557">
    <property type="entry name" value="CYCLIN_ScPCL1-like"/>
    <property type="match status" value="1"/>
</dbReference>
<dbReference type="GO" id="GO:0000307">
    <property type="term" value="C:cyclin-dependent protein kinase holoenzyme complex"/>
    <property type="evidence" value="ECO:0007669"/>
    <property type="project" value="TreeGrafter"/>
</dbReference>
<dbReference type="GO" id="GO:0016538">
    <property type="term" value="F:cyclin-dependent protein serine/threonine kinase regulator activity"/>
    <property type="evidence" value="ECO:0007669"/>
    <property type="project" value="TreeGrafter"/>
</dbReference>
<feature type="compositionally biased region" description="Low complexity" evidence="1">
    <location>
        <begin position="405"/>
        <end position="426"/>
    </location>
</feature>
<dbReference type="PANTHER" id="PTHR15615">
    <property type="match status" value="1"/>
</dbReference>
<dbReference type="EMBL" id="CM032181">
    <property type="protein sequence ID" value="KAG7098777.1"/>
    <property type="molecule type" value="Genomic_DNA"/>
</dbReference>
<dbReference type="RefSeq" id="XP_043015247.1">
    <property type="nucleotide sequence ID" value="XM_043146544.1"/>
</dbReference>
<evidence type="ECO:0000313" key="3">
    <source>
        <dbReference type="Proteomes" id="UP001049176"/>
    </source>
</evidence>
<dbReference type="GO" id="GO:0019901">
    <property type="term" value="F:protein kinase binding"/>
    <property type="evidence" value="ECO:0007669"/>
    <property type="project" value="InterPro"/>
</dbReference>
<feature type="compositionally biased region" description="Low complexity" evidence="1">
    <location>
        <begin position="132"/>
        <end position="146"/>
    </location>
</feature>
<comment type="caution">
    <text evidence="2">The sequence shown here is derived from an EMBL/GenBank/DDBJ whole genome shotgun (WGS) entry which is preliminary data.</text>
</comment>
<feature type="compositionally biased region" description="Low complexity" evidence="1">
    <location>
        <begin position="30"/>
        <end position="57"/>
    </location>
</feature>
<dbReference type="GeneID" id="66069761"/>
<feature type="compositionally biased region" description="Polar residues" evidence="1">
    <location>
        <begin position="442"/>
        <end position="451"/>
    </location>
</feature>
<accession>A0A9P7V207</accession>